<dbReference type="InterPro" id="IPR052192">
    <property type="entry name" value="Insect_Ionotropic_Sensory_Rcpt"/>
</dbReference>
<dbReference type="OrthoDB" id="6373124at2759"/>
<keyword evidence="6" id="KW-0675">Receptor</keyword>
<dbReference type="GO" id="GO:0005886">
    <property type="term" value="C:plasma membrane"/>
    <property type="evidence" value="ECO:0007669"/>
    <property type="project" value="UniProtKB-SubCell"/>
</dbReference>
<evidence type="ECO:0000256" key="8">
    <source>
        <dbReference type="SAM" id="Phobius"/>
    </source>
</evidence>
<reference evidence="9" key="1">
    <citation type="submission" date="2021-06" db="EMBL/GenBank/DDBJ databases">
        <authorList>
            <person name="Hodson N. C."/>
            <person name="Mongue J. A."/>
            <person name="Jaron S. K."/>
        </authorList>
    </citation>
    <scope>NUCLEOTIDE SEQUENCE</scope>
</reference>
<evidence type="ECO:0000256" key="7">
    <source>
        <dbReference type="ARBA" id="ARBA00023180"/>
    </source>
</evidence>
<evidence type="ECO:0000256" key="3">
    <source>
        <dbReference type="ARBA" id="ARBA00022692"/>
    </source>
</evidence>
<keyword evidence="3 8" id="KW-0812">Transmembrane</keyword>
<keyword evidence="7" id="KW-0325">Glycoprotein</keyword>
<evidence type="ECO:0000313" key="10">
    <source>
        <dbReference type="Proteomes" id="UP000708208"/>
    </source>
</evidence>
<evidence type="ECO:0000256" key="4">
    <source>
        <dbReference type="ARBA" id="ARBA00022989"/>
    </source>
</evidence>
<keyword evidence="2" id="KW-1003">Cell membrane</keyword>
<evidence type="ECO:0000256" key="1">
    <source>
        <dbReference type="ARBA" id="ARBA00004651"/>
    </source>
</evidence>
<name>A0A8J2JP64_9HEXA</name>
<dbReference type="Proteomes" id="UP000708208">
    <property type="component" value="Unassembled WGS sequence"/>
</dbReference>
<dbReference type="AlphaFoldDB" id="A0A8J2JP64"/>
<feature type="transmembrane region" description="Helical" evidence="8">
    <location>
        <begin position="237"/>
        <end position="255"/>
    </location>
</feature>
<dbReference type="PANTHER" id="PTHR42643:SF24">
    <property type="entry name" value="IONOTROPIC RECEPTOR 60A"/>
    <property type="match status" value="1"/>
</dbReference>
<feature type="transmembrane region" description="Helical" evidence="8">
    <location>
        <begin position="548"/>
        <end position="571"/>
    </location>
</feature>
<sequence length="781" mass="91165">MPTVTRARKIVFIARAENDFIPCLSSTSSEKHYFRHCSLVQKRSEQVQLAVENLNRQHLVIEMKSFEPHLIENSKREPIGGITWTLLNTLSQNYNFTFTRKIAKTEVTSNLNLTQSIKRTPKALLKDLIENRIDMVLPFGKTLYLSQLLDFTRPIIDMNLFFFTAKPKVTIKWAAVFYPFDTLVWILILTISMLVVMFYTLRIKLFQTSYLNQSSVILIPINIHLQQNLTWLGKKRYYYLVLLFLFYSVIINIYYNSNLLAFITFPEQETVPKSVEELLASDYKIIFWTIPGEMVDYFFKKTTAKRYVQLRDKYEFQPSKYKCILAGLYEPKTVCLMIDFATEASIAKNATLNSIPTEYSKRFLSFVVGMVLQKNSRYFLGFEYAIYRLTEAGIIRQWYHISIEMLRQLGIRADSKKRSVKQETDNPSPLTVNNFIVAFLFWASGIFAAGAVAIFEVQDEILRAEYHPEFQRNIATSDVKSNLNLTQPVKRTPKALLKDLIENRIDMVVPVGKTLYLNQLLDFTRPIIDMNLFFFTAKPKVTIKWAAVFYPFDTLVWILILTISMLVVMFYTLRIKLFQTSYLNQSSVILIPINIHLQQNLTWLGKKRYYYLVLLFLFYSVIINIYYNSNLLAFITFPEQETVPKTVEELLASDYRIKFWTIPGEMVDDFFKKTTGKRYVQLREQYGSQPFRHECILAGLYEPKTVCLMVDFASVTTIARNATLNSIPTNYSKRFLSFMVGMVLQKNSKYLIGLDNAIYRLTEAGIITRWYHTSVAMLHQL</sequence>
<feature type="transmembrane region" description="Helical" evidence="8">
    <location>
        <begin position="176"/>
        <end position="199"/>
    </location>
</feature>
<evidence type="ECO:0000313" key="9">
    <source>
        <dbReference type="EMBL" id="CAG7723464.1"/>
    </source>
</evidence>
<accession>A0A8J2JP64</accession>
<keyword evidence="10" id="KW-1185">Reference proteome</keyword>
<evidence type="ECO:0000256" key="5">
    <source>
        <dbReference type="ARBA" id="ARBA00023136"/>
    </source>
</evidence>
<protein>
    <submittedName>
        <fullName evidence="9">Uncharacterized protein</fullName>
    </submittedName>
</protein>
<evidence type="ECO:0000256" key="6">
    <source>
        <dbReference type="ARBA" id="ARBA00023170"/>
    </source>
</evidence>
<evidence type="ECO:0000256" key="2">
    <source>
        <dbReference type="ARBA" id="ARBA00022475"/>
    </source>
</evidence>
<keyword evidence="5 8" id="KW-0472">Membrane</keyword>
<comment type="subcellular location">
    <subcellularLocation>
        <location evidence="1">Cell membrane</location>
        <topology evidence="1">Multi-pass membrane protein</topology>
    </subcellularLocation>
</comment>
<dbReference type="PANTHER" id="PTHR42643">
    <property type="entry name" value="IONOTROPIC RECEPTOR 20A-RELATED"/>
    <property type="match status" value="1"/>
</dbReference>
<comment type="caution">
    <text evidence="9">The sequence shown here is derived from an EMBL/GenBank/DDBJ whole genome shotgun (WGS) entry which is preliminary data.</text>
</comment>
<dbReference type="EMBL" id="CAJVCH010099426">
    <property type="protein sequence ID" value="CAG7723464.1"/>
    <property type="molecule type" value="Genomic_DNA"/>
</dbReference>
<organism evidence="9 10">
    <name type="scientific">Allacma fusca</name>
    <dbReference type="NCBI Taxonomy" id="39272"/>
    <lineage>
        <taxon>Eukaryota</taxon>
        <taxon>Metazoa</taxon>
        <taxon>Ecdysozoa</taxon>
        <taxon>Arthropoda</taxon>
        <taxon>Hexapoda</taxon>
        <taxon>Collembola</taxon>
        <taxon>Symphypleona</taxon>
        <taxon>Sminthuridae</taxon>
        <taxon>Allacma</taxon>
    </lineage>
</organism>
<feature type="transmembrane region" description="Helical" evidence="8">
    <location>
        <begin position="435"/>
        <end position="455"/>
    </location>
</feature>
<feature type="transmembrane region" description="Helical" evidence="8">
    <location>
        <begin position="609"/>
        <end position="627"/>
    </location>
</feature>
<keyword evidence="4 8" id="KW-1133">Transmembrane helix</keyword>
<gene>
    <name evidence="9" type="ORF">AFUS01_LOCUS12551</name>
</gene>
<proteinExistence type="predicted"/>